<feature type="coiled-coil region" evidence="1">
    <location>
        <begin position="518"/>
        <end position="545"/>
    </location>
</feature>
<sequence length="734" mass="80985">MSTRITREICEFGGVPYYFSSNLLMNILQNEKSLVENATDAKKSLNPVAAYITGLSDEKPTPSQISQMIHCDEQDDDVRIHSAMDAFFVLNYEKDFCRLGAILAGKGGHHDIYEILMKRDNQFDKHFSQLVLQSAIKKTDGSGILGFLNRFYHSKTIDEKFEAIMDLCRRDLDWDAYVLIKLCELETPENRAAVEAIRENTLIRLTPKFPGLVDIIRNGPKLDPETEFARLMEQPIAVVAKNAAISIYERIVADFSQDTMEILELRADEFAKLYYLIDRALLQKSPELLQAIYESIPENIRAVMLSGLEKDVFKNSLIVAYDIVQVFLELQEEAPKQNLNYRMEVWAQVGVYRDFENVWRRNAMTNVLRSLRLSISRVSDDISLLPEMNRVVPDSQIRSTLKLALEFAINLIEKFGVEHQMLMLPTSKMLDEKTCNCLKAILTENSNVPFVKDHKSRIIKALSSPESTEPDNVIVTPSGMKIHLIDSKYNGVYERELVASVLRDNAMKKAVVDEIKATDQKVLLVDELKEEADDMKEEMDDPKDETNSIGDGVVVSAVFQNSSGEHCVKQAPKLASLKIEAQDDGSCDTLSADGWESPKKTIHDTTVKTREISPTPSLKSEDVVKTDESDLGAGDGPVASKTQSQTSDLPPPSTKFNSSGFGGAAKFGSFGASAGGGFGSGQGRGTSVGGGFRSGGYGNDGGNRGFAPRGRGSGGGNGGAPRGGYAGGGFNNRY</sequence>
<name>A0A8S1F4R0_9PELO</name>
<evidence type="ECO:0000313" key="4">
    <source>
        <dbReference type="Proteomes" id="UP000494206"/>
    </source>
</evidence>
<dbReference type="AlphaFoldDB" id="A0A8S1F4R0"/>
<organism evidence="3 4">
    <name type="scientific">Caenorhabditis bovis</name>
    <dbReference type="NCBI Taxonomy" id="2654633"/>
    <lineage>
        <taxon>Eukaryota</taxon>
        <taxon>Metazoa</taxon>
        <taxon>Ecdysozoa</taxon>
        <taxon>Nematoda</taxon>
        <taxon>Chromadorea</taxon>
        <taxon>Rhabditida</taxon>
        <taxon>Rhabditina</taxon>
        <taxon>Rhabditomorpha</taxon>
        <taxon>Rhabditoidea</taxon>
        <taxon>Rhabditidae</taxon>
        <taxon>Peloderinae</taxon>
        <taxon>Caenorhabditis</taxon>
    </lineage>
</organism>
<feature type="compositionally biased region" description="Basic and acidic residues" evidence="2">
    <location>
        <begin position="596"/>
        <end position="611"/>
    </location>
</feature>
<reference evidence="3 4" key="1">
    <citation type="submission" date="2020-04" db="EMBL/GenBank/DDBJ databases">
        <authorList>
            <person name="Laetsch R D."/>
            <person name="Stevens L."/>
            <person name="Kumar S."/>
            <person name="Blaxter L. M."/>
        </authorList>
    </citation>
    <scope>NUCLEOTIDE SEQUENCE [LARGE SCALE GENOMIC DNA]</scope>
</reference>
<protein>
    <submittedName>
        <fullName evidence="3">Uncharacterized protein</fullName>
    </submittedName>
</protein>
<evidence type="ECO:0000313" key="3">
    <source>
        <dbReference type="EMBL" id="CAB3407521.1"/>
    </source>
</evidence>
<feature type="compositionally biased region" description="Gly residues" evidence="2">
    <location>
        <begin position="711"/>
        <end position="734"/>
    </location>
</feature>
<feature type="region of interest" description="Disordered" evidence="2">
    <location>
        <begin position="676"/>
        <end position="734"/>
    </location>
</feature>
<keyword evidence="1" id="KW-0175">Coiled coil</keyword>
<evidence type="ECO:0000256" key="1">
    <source>
        <dbReference type="SAM" id="Coils"/>
    </source>
</evidence>
<dbReference type="OrthoDB" id="5875530at2759"/>
<evidence type="ECO:0000256" key="2">
    <source>
        <dbReference type="SAM" id="MobiDB-lite"/>
    </source>
</evidence>
<proteinExistence type="predicted"/>
<dbReference type="Proteomes" id="UP000494206">
    <property type="component" value="Unassembled WGS sequence"/>
</dbReference>
<dbReference type="EMBL" id="CADEPM010000006">
    <property type="protein sequence ID" value="CAB3407521.1"/>
    <property type="molecule type" value="Genomic_DNA"/>
</dbReference>
<gene>
    <name evidence="3" type="ORF">CBOVIS_LOCUS9440</name>
</gene>
<feature type="compositionally biased region" description="Gly residues" evidence="2">
    <location>
        <begin position="676"/>
        <end position="704"/>
    </location>
</feature>
<keyword evidence="4" id="KW-1185">Reference proteome</keyword>
<feature type="region of interest" description="Disordered" evidence="2">
    <location>
        <begin position="590"/>
        <end position="660"/>
    </location>
</feature>
<comment type="caution">
    <text evidence="3">The sequence shown here is derived from an EMBL/GenBank/DDBJ whole genome shotgun (WGS) entry which is preliminary data.</text>
</comment>
<accession>A0A8S1F4R0</accession>
<feature type="compositionally biased region" description="Basic and acidic residues" evidence="2">
    <location>
        <begin position="619"/>
        <end position="628"/>
    </location>
</feature>